<dbReference type="Pfam" id="PF00005">
    <property type="entry name" value="ABC_tran"/>
    <property type="match status" value="1"/>
</dbReference>
<evidence type="ECO:0000256" key="9">
    <source>
        <dbReference type="ARBA" id="ARBA00023065"/>
    </source>
</evidence>
<keyword evidence="5" id="KW-0410">Iron transport</keyword>
<evidence type="ECO:0000256" key="4">
    <source>
        <dbReference type="ARBA" id="ARBA00022475"/>
    </source>
</evidence>
<keyword evidence="9" id="KW-0406">Ion transport</keyword>
<keyword evidence="4" id="KW-1003">Cell membrane</keyword>
<dbReference type="PROSITE" id="PS50893">
    <property type="entry name" value="ABC_TRANSPORTER_2"/>
    <property type="match status" value="1"/>
</dbReference>
<evidence type="ECO:0000256" key="6">
    <source>
        <dbReference type="ARBA" id="ARBA00022741"/>
    </source>
</evidence>
<gene>
    <name evidence="12" type="ORF">SAMN04488047_113122</name>
</gene>
<dbReference type="SUPFAM" id="SSF52540">
    <property type="entry name" value="P-loop containing nucleoside triphosphate hydrolases"/>
    <property type="match status" value="1"/>
</dbReference>
<dbReference type="FunFam" id="3.40.50.300:FF:000134">
    <property type="entry name" value="Iron-enterobactin ABC transporter ATP-binding protein"/>
    <property type="match status" value="1"/>
</dbReference>
<keyword evidence="3" id="KW-0813">Transport</keyword>
<evidence type="ECO:0000313" key="12">
    <source>
        <dbReference type="EMBL" id="SFP82280.1"/>
    </source>
</evidence>
<comment type="similarity">
    <text evidence="2">Belongs to the ABC transporter superfamily.</text>
</comment>
<keyword evidence="13" id="KW-1185">Reference proteome</keyword>
<dbReference type="AlphaFoldDB" id="A0A1I5TGU5"/>
<evidence type="ECO:0000256" key="5">
    <source>
        <dbReference type="ARBA" id="ARBA00022496"/>
    </source>
</evidence>
<accession>A0A1I5TGU5</accession>
<dbReference type="EMBL" id="FOXA01000013">
    <property type="protein sequence ID" value="SFP82280.1"/>
    <property type="molecule type" value="Genomic_DNA"/>
</dbReference>
<dbReference type="PANTHER" id="PTHR42771:SF2">
    <property type="entry name" value="IRON(3+)-HYDROXAMATE IMPORT ATP-BINDING PROTEIN FHUC"/>
    <property type="match status" value="1"/>
</dbReference>
<sequence>MIEARGISRVHDGRTVLSLDRLALGGDGVTALLGHNGSGKSTLMQIIARQDRPDTGDITLEGAPLRALSTRQLARRVAYLPQRLPPVPGLTVRELVRLGRFPWRGALGRWRAGDHRAVDEAMEMTDVTGMSGLMADDASGGERQRAWIAMLLAQDAPLLLLDEPTAALDLAHAYEVMALLRRLARDAGRRVIVVLHDVNLAARHADRIVALKQGRLTYDGPPADFLTEPVLRDLYGLDMALLPGPSGGRHAVVA</sequence>
<dbReference type="InterPro" id="IPR051535">
    <property type="entry name" value="Siderophore_ABC-ATPase"/>
</dbReference>
<evidence type="ECO:0000256" key="1">
    <source>
        <dbReference type="ARBA" id="ARBA00004202"/>
    </source>
</evidence>
<organism evidence="12 13">
    <name type="scientific">Tranquillimonas alkanivorans</name>
    <dbReference type="NCBI Taxonomy" id="441119"/>
    <lineage>
        <taxon>Bacteria</taxon>
        <taxon>Pseudomonadati</taxon>
        <taxon>Pseudomonadota</taxon>
        <taxon>Alphaproteobacteria</taxon>
        <taxon>Rhodobacterales</taxon>
        <taxon>Roseobacteraceae</taxon>
        <taxon>Tranquillimonas</taxon>
    </lineage>
</organism>
<dbReference type="CDD" id="cd03214">
    <property type="entry name" value="ABC_Iron-Siderophores_B12_Hemin"/>
    <property type="match status" value="1"/>
</dbReference>
<dbReference type="PANTHER" id="PTHR42771">
    <property type="entry name" value="IRON(3+)-HYDROXAMATE IMPORT ATP-BINDING PROTEIN FHUC"/>
    <property type="match status" value="1"/>
</dbReference>
<evidence type="ECO:0000256" key="8">
    <source>
        <dbReference type="ARBA" id="ARBA00023004"/>
    </source>
</evidence>
<evidence type="ECO:0000256" key="3">
    <source>
        <dbReference type="ARBA" id="ARBA00022448"/>
    </source>
</evidence>
<dbReference type="InterPro" id="IPR003439">
    <property type="entry name" value="ABC_transporter-like_ATP-bd"/>
</dbReference>
<evidence type="ECO:0000256" key="7">
    <source>
        <dbReference type="ARBA" id="ARBA00022840"/>
    </source>
</evidence>
<dbReference type="SMART" id="SM00382">
    <property type="entry name" value="AAA"/>
    <property type="match status" value="1"/>
</dbReference>
<dbReference type="Gene3D" id="3.40.50.300">
    <property type="entry name" value="P-loop containing nucleotide triphosphate hydrolases"/>
    <property type="match status" value="1"/>
</dbReference>
<feature type="domain" description="ABC transporter" evidence="11">
    <location>
        <begin position="2"/>
        <end position="238"/>
    </location>
</feature>
<evidence type="ECO:0000256" key="2">
    <source>
        <dbReference type="ARBA" id="ARBA00005417"/>
    </source>
</evidence>
<dbReference type="RefSeq" id="WP_093423890.1">
    <property type="nucleotide sequence ID" value="NZ_FOXA01000013.1"/>
</dbReference>
<evidence type="ECO:0000259" key="11">
    <source>
        <dbReference type="PROSITE" id="PS50893"/>
    </source>
</evidence>
<keyword evidence="6" id="KW-0547">Nucleotide-binding</keyword>
<dbReference type="GO" id="GO:0005524">
    <property type="term" value="F:ATP binding"/>
    <property type="evidence" value="ECO:0007669"/>
    <property type="project" value="UniProtKB-KW"/>
</dbReference>
<evidence type="ECO:0000313" key="13">
    <source>
        <dbReference type="Proteomes" id="UP000199356"/>
    </source>
</evidence>
<dbReference type="InterPro" id="IPR027417">
    <property type="entry name" value="P-loop_NTPase"/>
</dbReference>
<dbReference type="Proteomes" id="UP000199356">
    <property type="component" value="Unassembled WGS sequence"/>
</dbReference>
<dbReference type="InterPro" id="IPR003593">
    <property type="entry name" value="AAA+_ATPase"/>
</dbReference>
<evidence type="ECO:0000256" key="10">
    <source>
        <dbReference type="ARBA" id="ARBA00023136"/>
    </source>
</evidence>
<reference evidence="12 13" key="1">
    <citation type="submission" date="2016-10" db="EMBL/GenBank/DDBJ databases">
        <authorList>
            <person name="de Groot N.N."/>
        </authorList>
    </citation>
    <scope>NUCLEOTIDE SEQUENCE [LARGE SCALE GENOMIC DNA]</scope>
    <source>
        <strain evidence="12 13">DSM 19547</strain>
    </source>
</reference>
<dbReference type="GO" id="GO:0006826">
    <property type="term" value="P:iron ion transport"/>
    <property type="evidence" value="ECO:0007669"/>
    <property type="project" value="UniProtKB-KW"/>
</dbReference>
<proteinExistence type="inferred from homology"/>
<dbReference type="OrthoDB" id="9805601at2"/>
<comment type="subcellular location">
    <subcellularLocation>
        <location evidence="1">Cell membrane</location>
        <topology evidence="1">Peripheral membrane protein</topology>
    </subcellularLocation>
</comment>
<dbReference type="GO" id="GO:0016887">
    <property type="term" value="F:ATP hydrolysis activity"/>
    <property type="evidence" value="ECO:0007669"/>
    <property type="project" value="InterPro"/>
</dbReference>
<dbReference type="STRING" id="441119.SAMN04488047_113122"/>
<keyword evidence="7 12" id="KW-0067">ATP-binding</keyword>
<keyword evidence="8" id="KW-0408">Iron</keyword>
<protein>
    <submittedName>
        <fullName evidence="12">Iron complex transport system ATP-binding protein</fullName>
    </submittedName>
</protein>
<dbReference type="GO" id="GO:0005886">
    <property type="term" value="C:plasma membrane"/>
    <property type="evidence" value="ECO:0007669"/>
    <property type="project" value="UniProtKB-SubCell"/>
</dbReference>
<name>A0A1I5TGU5_9RHOB</name>
<keyword evidence="10" id="KW-0472">Membrane</keyword>